<dbReference type="Proteomes" id="UP000007073">
    <property type="component" value="Chromosome"/>
</dbReference>
<evidence type="ECO:0000313" key="2">
    <source>
        <dbReference type="EMBL" id="ABB33113.2"/>
    </source>
</evidence>
<dbReference type="KEGG" id="gme:Gmet_2895"/>
<dbReference type="STRING" id="269799.Gmet_2895"/>
<protein>
    <recommendedName>
        <fullName evidence="4">Outer membrane channel</fullName>
    </recommendedName>
</protein>
<sequence>MIRRSLLITFLLMSAVLLQASRASARLRGDIELNYVSYEAQEKGTTVTDAHTFSQRYSVLYEKSGELYSDRFGFYNGALGYEWASFDSRVYNAADNATWKPSTSAGKILFNGELVLDPAELPLKLKAYSRDMTTSTFTMDSLLTEGRSGRIFEPNIITSLNGTGTNTLTGATMVLGVKNGLTNGYNAIFRHIPMVLLDYRDERHEDSRSITPVDTRLRKLAFVSLNKRDNWFHYRTTRFDDYINPGQSYQESQVQLGTVDHTLQRRWIDLTNWLKISTDFQYTKRSASHNDAYDVNFFAMAQRKNWDARSFLTFSREREGNEIRLERNIPLYLSGAFGMDSSWNASVTRRDREVKQNRLTTTIDNNTSAMFRLESFKRSPFTLSQRYTVEDAESNGTKTLGLEALLETMSTRRFSDQFTVGGSYNIRYLDSEREGASSYLFQNARGRLGYRVNPQLTLNLDESVTAVRGNSAALTDSYSITTQTNFGNSNDVFRREEQPNDYYRSVTTAGLSWLPLSRLTVSLTATEDVLVSSQATTDYLTTVSNRVDYTLDNLRLNMENRVSLRSNADGRSTDLQHTGSAQYTPNRSLDALVRYMIYKRDEKGNNSTYVDLMQRLTYSFYQLGGQQRKLLELTEEFTISQSDTISSTSTTTGRKRFLLGARYYPLRNLYLGGNVAYSLLLPRNAPEFIYNGYVGLNFRKFQFNIDYSYGKRKDDERVEKRLMASMKKSF</sequence>
<evidence type="ECO:0008006" key="4">
    <source>
        <dbReference type="Google" id="ProtNLM"/>
    </source>
</evidence>
<dbReference type="HOGENOM" id="CLU_371222_0_0_7"/>
<dbReference type="AlphaFoldDB" id="Q39RL1"/>
<proteinExistence type="predicted"/>
<dbReference type="RefSeq" id="WP_004512831.1">
    <property type="nucleotide sequence ID" value="NC_007517.1"/>
</dbReference>
<dbReference type="EMBL" id="CP000148">
    <property type="protein sequence ID" value="ABB33113.2"/>
    <property type="molecule type" value="Genomic_DNA"/>
</dbReference>
<keyword evidence="3" id="KW-1185">Reference proteome</keyword>
<gene>
    <name evidence="2" type="ordered locus">Gmet_2895</name>
</gene>
<evidence type="ECO:0000313" key="3">
    <source>
        <dbReference type="Proteomes" id="UP000007073"/>
    </source>
</evidence>
<keyword evidence="1" id="KW-0732">Signal</keyword>
<accession>Q39RL1</accession>
<reference evidence="2 3" key="1">
    <citation type="submission" date="2005-10" db="EMBL/GenBank/DDBJ databases">
        <title>Complete sequence of Geobacter metallireducens GS-15.</title>
        <authorList>
            <consortium name="US DOE Joint Genome Institute"/>
            <person name="Copeland A."/>
            <person name="Lucas S."/>
            <person name="Lapidus A."/>
            <person name="Barry K."/>
            <person name="Detter J.C."/>
            <person name="Glavina T."/>
            <person name="Hammon N."/>
            <person name="Israni S."/>
            <person name="Pitluck S."/>
            <person name="Di Bartolo G."/>
            <person name="Chain P."/>
            <person name="Schmutz J."/>
            <person name="Larimer F."/>
            <person name="Land M."/>
            <person name="Kyrpides N."/>
            <person name="Ivanova N."/>
            <person name="Richardson P."/>
        </authorList>
    </citation>
    <scope>NUCLEOTIDE SEQUENCE [LARGE SCALE GENOMIC DNA]</scope>
    <source>
        <strain evidence="3">ATCC 53774 / DSM 7210 / GS-15</strain>
    </source>
</reference>
<organism evidence="2 3">
    <name type="scientific">Geobacter metallireducens (strain ATCC 53774 / DSM 7210 / GS-15)</name>
    <dbReference type="NCBI Taxonomy" id="269799"/>
    <lineage>
        <taxon>Bacteria</taxon>
        <taxon>Pseudomonadati</taxon>
        <taxon>Thermodesulfobacteriota</taxon>
        <taxon>Desulfuromonadia</taxon>
        <taxon>Geobacterales</taxon>
        <taxon>Geobacteraceae</taxon>
        <taxon>Geobacter</taxon>
    </lineage>
</organism>
<feature type="signal peptide" evidence="1">
    <location>
        <begin position="1"/>
        <end position="25"/>
    </location>
</feature>
<evidence type="ECO:0000256" key="1">
    <source>
        <dbReference type="SAM" id="SignalP"/>
    </source>
</evidence>
<name>Q39RL1_GEOMG</name>
<feature type="chain" id="PRO_5004223299" description="Outer membrane channel" evidence="1">
    <location>
        <begin position="26"/>
        <end position="730"/>
    </location>
</feature>
<reference evidence="2 3" key="2">
    <citation type="journal article" date="2009" name="BMC Microbiol.">
        <title>The genome sequence of Geobacter metallireducens: features of metabolism, physiology and regulation common and dissimilar to Geobacter sulfurreducens.</title>
        <authorList>
            <person name="Aklujkar M."/>
            <person name="Krushkal J."/>
            <person name="DiBartolo G."/>
            <person name="Lapidus A."/>
            <person name="Land M.L."/>
            <person name="Lovley D.R."/>
        </authorList>
    </citation>
    <scope>NUCLEOTIDE SEQUENCE [LARGE SCALE GENOMIC DNA]</scope>
    <source>
        <strain evidence="3">ATCC 53774 / DSM 7210 / GS-15</strain>
    </source>
</reference>